<evidence type="ECO:0000256" key="7">
    <source>
        <dbReference type="ARBA" id="ARBA00023224"/>
    </source>
</evidence>
<evidence type="ECO:0000256" key="6">
    <source>
        <dbReference type="ARBA" id="ARBA00023170"/>
    </source>
</evidence>
<dbReference type="RefSeq" id="XP_024892214.1">
    <property type="nucleotide sequence ID" value="XM_025036446.1"/>
</dbReference>
<feature type="transmembrane region" description="Helical" evidence="8">
    <location>
        <begin position="302"/>
        <end position="320"/>
    </location>
</feature>
<evidence type="ECO:0000256" key="5">
    <source>
        <dbReference type="ARBA" id="ARBA00023136"/>
    </source>
</evidence>
<proteinExistence type="inferred from homology"/>
<evidence type="ECO:0000256" key="4">
    <source>
        <dbReference type="ARBA" id="ARBA00022989"/>
    </source>
</evidence>
<evidence type="ECO:0000313" key="9">
    <source>
        <dbReference type="Proteomes" id="UP000504618"/>
    </source>
</evidence>
<reference evidence="10" key="1">
    <citation type="submission" date="2025-08" db="UniProtKB">
        <authorList>
            <consortium name="RefSeq"/>
        </authorList>
    </citation>
    <scope>IDENTIFICATION</scope>
    <source>
        <tissue evidence="10">Whole body</tissue>
    </source>
</reference>
<dbReference type="AlphaFoldDB" id="A0A6J1RB22"/>
<dbReference type="PANTHER" id="PTHR21143:SF133">
    <property type="entry name" value="GUSTATORY AND PHEROMONE RECEPTOR 32A-RELATED"/>
    <property type="match status" value="1"/>
</dbReference>
<keyword evidence="6 8" id="KW-0675">Receptor</keyword>
<dbReference type="GO" id="GO:0050909">
    <property type="term" value="P:sensory perception of taste"/>
    <property type="evidence" value="ECO:0007669"/>
    <property type="project" value="InterPro"/>
</dbReference>
<feature type="transmembrane region" description="Helical" evidence="8">
    <location>
        <begin position="95"/>
        <end position="114"/>
    </location>
</feature>
<dbReference type="GeneID" id="112467716"/>
<dbReference type="Pfam" id="PF08395">
    <property type="entry name" value="7tm_7"/>
    <property type="match status" value="1"/>
</dbReference>
<feature type="transmembrane region" description="Helical" evidence="8">
    <location>
        <begin position="178"/>
        <end position="202"/>
    </location>
</feature>
<dbReference type="InterPro" id="IPR013604">
    <property type="entry name" value="7TM_chemorcpt"/>
</dbReference>
<dbReference type="GO" id="GO:0007635">
    <property type="term" value="P:chemosensory behavior"/>
    <property type="evidence" value="ECO:0007669"/>
    <property type="project" value="TreeGrafter"/>
</dbReference>
<evidence type="ECO:0000256" key="2">
    <source>
        <dbReference type="ARBA" id="ARBA00022475"/>
    </source>
</evidence>
<evidence type="ECO:0000256" key="3">
    <source>
        <dbReference type="ARBA" id="ARBA00022692"/>
    </source>
</evidence>
<dbReference type="GO" id="GO:0043025">
    <property type="term" value="C:neuronal cell body"/>
    <property type="evidence" value="ECO:0007669"/>
    <property type="project" value="TreeGrafter"/>
</dbReference>
<dbReference type="GO" id="GO:0008049">
    <property type="term" value="P:male courtship behavior"/>
    <property type="evidence" value="ECO:0007669"/>
    <property type="project" value="TreeGrafter"/>
</dbReference>
<evidence type="ECO:0000256" key="8">
    <source>
        <dbReference type="RuleBase" id="RU363108"/>
    </source>
</evidence>
<keyword evidence="2 8" id="KW-1003">Cell membrane</keyword>
<dbReference type="PANTHER" id="PTHR21143">
    <property type="entry name" value="INVERTEBRATE GUSTATORY RECEPTOR"/>
    <property type="match status" value="1"/>
</dbReference>
<sequence>MLKCINDKKFHKRAKRKKRWLFHATDFQSLMYFNFTFCKILGIFPYKIEASTFETSKLRYILWIIVACAACIYELMMFYVLNFSGRVRLEVPKTITYNMHFLLGIFIMVVWYVLTGPRMRLLQTVQKISWRLPPKSYQNLSKLIHAKDIFGFLVLLWLILMVFLNTSDMVIDTLYEPFRVYIAMIAFQMDMLYMNCVCVLKACLKEINNNLENLQEFVVNDISRRVYHKQRNPFRLIEIIALKKQYLAINDAVQMLKMVFSLQLLVAIVMVFKQITFFLYFHVVQWQGEISIRLDKQIGIEYFVSYITYYLLRITLIVWACETGKNQAVEIGTTIHEVLNITNDEKIKYELRLFSLQILHCDNTFSAKGLTVDAKLLTAMVSSIATYLLILIQFLGMSHSYNGKTAINVTEVI</sequence>
<gene>
    <name evidence="10" type="primary">LOC112467716</name>
</gene>
<comment type="function">
    <text evidence="8">Gustatory receptor which mediates acceptance or avoidance behavior, depending on its substrates.</text>
</comment>
<feature type="transmembrane region" description="Helical" evidence="8">
    <location>
        <begin position="376"/>
        <end position="395"/>
    </location>
</feature>
<keyword evidence="9" id="KW-1185">Reference proteome</keyword>
<protein>
    <recommendedName>
        <fullName evidence="8">Gustatory receptor</fullName>
    </recommendedName>
</protein>
<keyword evidence="5 8" id="KW-0472">Membrane</keyword>
<feature type="transmembrane region" description="Helical" evidence="8">
    <location>
        <begin position="260"/>
        <end position="281"/>
    </location>
</feature>
<keyword evidence="7 8" id="KW-0807">Transducer</keyword>
<evidence type="ECO:0000313" key="10">
    <source>
        <dbReference type="RefSeq" id="XP_024892214.1"/>
    </source>
</evidence>
<comment type="similarity">
    <text evidence="8">Belongs to the insect chemoreceptor superfamily. Gustatory receptor (GR) family.</text>
</comment>
<feature type="transmembrane region" description="Helical" evidence="8">
    <location>
        <begin position="60"/>
        <end position="83"/>
    </location>
</feature>
<dbReference type="GO" id="GO:0030425">
    <property type="term" value="C:dendrite"/>
    <property type="evidence" value="ECO:0007669"/>
    <property type="project" value="TreeGrafter"/>
</dbReference>
<dbReference type="GO" id="GO:0005886">
    <property type="term" value="C:plasma membrane"/>
    <property type="evidence" value="ECO:0007669"/>
    <property type="project" value="UniProtKB-SubCell"/>
</dbReference>
<accession>A0A6J1RB22</accession>
<keyword evidence="3 8" id="KW-0812">Transmembrane</keyword>
<keyword evidence="4 8" id="KW-1133">Transmembrane helix</keyword>
<dbReference type="GO" id="GO:0030424">
    <property type="term" value="C:axon"/>
    <property type="evidence" value="ECO:0007669"/>
    <property type="project" value="TreeGrafter"/>
</dbReference>
<dbReference type="GO" id="GO:0007165">
    <property type="term" value="P:signal transduction"/>
    <property type="evidence" value="ECO:0007669"/>
    <property type="project" value="UniProtKB-KW"/>
</dbReference>
<comment type="subcellular location">
    <subcellularLocation>
        <location evidence="1 8">Cell membrane</location>
        <topology evidence="1 8">Multi-pass membrane protein</topology>
    </subcellularLocation>
</comment>
<dbReference type="OrthoDB" id="7540613at2759"/>
<name>A0A6J1RB22_9HYME</name>
<organism evidence="9 10">
    <name type="scientific">Temnothorax curvispinosus</name>
    <dbReference type="NCBI Taxonomy" id="300111"/>
    <lineage>
        <taxon>Eukaryota</taxon>
        <taxon>Metazoa</taxon>
        <taxon>Ecdysozoa</taxon>
        <taxon>Arthropoda</taxon>
        <taxon>Hexapoda</taxon>
        <taxon>Insecta</taxon>
        <taxon>Pterygota</taxon>
        <taxon>Neoptera</taxon>
        <taxon>Endopterygota</taxon>
        <taxon>Hymenoptera</taxon>
        <taxon>Apocrita</taxon>
        <taxon>Aculeata</taxon>
        <taxon>Formicoidea</taxon>
        <taxon>Formicidae</taxon>
        <taxon>Myrmicinae</taxon>
        <taxon>Temnothorax</taxon>
    </lineage>
</organism>
<feature type="transmembrane region" description="Helical" evidence="8">
    <location>
        <begin position="149"/>
        <end position="166"/>
    </location>
</feature>
<dbReference type="Proteomes" id="UP000504618">
    <property type="component" value="Unplaced"/>
</dbReference>
<evidence type="ECO:0000256" key="1">
    <source>
        <dbReference type="ARBA" id="ARBA00004651"/>
    </source>
</evidence>